<dbReference type="GO" id="GO:0046872">
    <property type="term" value="F:metal ion binding"/>
    <property type="evidence" value="ECO:0007669"/>
    <property type="project" value="UniProtKB-KW"/>
</dbReference>
<dbReference type="GO" id="GO:0042438">
    <property type="term" value="P:melanin biosynthetic process"/>
    <property type="evidence" value="ECO:0007669"/>
    <property type="project" value="UniProtKB-KW"/>
</dbReference>
<organism evidence="12 13">
    <name type="scientific">Cordyceps militaris</name>
    <name type="common">Caterpillar fungus</name>
    <name type="synonym">Clavaria militaris</name>
    <dbReference type="NCBI Taxonomy" id="73501"/>
    <lineage>
        <taxon>Eukaryota</taxon>
        <taxon>Fungi</taxon>
        <taxon>Dikarya</taxon>
        <taxon>Ascomycota</taxon>
        <taxon>Pezizomycotina</taxon>
        <taxon>Sordariomycetes</taxon>
        <taxon>Hypocreomycetidae</taxon>
        <taxon>Hypocreales</taxon>
        <taxon>Cordycipitaceae</taxon>
        <taxon>Cordyceps</taxon>
    </lineage>
</organism>
<comment type="similarity">
    <text evidence="1">Belongs to the tyrosinase family.</text>
</comment>
<comment type="catalytic activity">
    <reaction evidence="6">
        <text>2 L-dopa + O2 = 2 L-dopaquinone + 2 H2O</text>
        <dbReference type="Rhea" id="RHEA:34287"/>
        <dbReference type="ChEBI" id="CHEBI:15377"/>
        <dbReference type="ChEBI" id="CHEBI:15379"/>
        <dbReference type="ChEBI" id="CHEBI:57504"/>
        <dbReference type="ChEBI" id="CHEBI:57924"/>
        <dbReference type="EC" id="1.14.18.1"/>
    </reaction>
</comment>
<gene>
    <name evidence="12" type="ORF">A9K55_006239</name>
</gene>
<dbReference type="PROSITE" id="PS00498">
    <property type="entry name" value="TYROSINASE_2"/>
    <property type="match status" value="1"/>
</dbReference>
<evidence type="ECO:0000256" key="5">
    <source>
        <dbReference type="ARBA" id="ARBA00023101"/>
    </source>
</evidence>
<dbReference type="PRINTS" id="PR00092">
    <property type="entry name" value="TYROSINASE"/>
</dbReference>
<comment type="catalytic activity">
    <reaction evidence="7">
        <text>L-tyrosine + O2 = L-dopaquinone + H2O</text>
        <dbReference type="Rhea" id="RHEA:18117"/>
        <dbReference type="ChEBI" id="CHEBI:15377"/>
        <dbReference type="ChEBI" id="CHEBI:15379"/>
        <dbReference type="ChEBI" id="CHEBI:57924"/>
        <dbReference type="ChEBI" id="CHEBI:58315"/>
        <dbReference type="EC" id="1.14.18.1"/>
    </reaction>
</comment>
<evidence type="ECO:0000256" key="8">
    <source>
        <dbReference type="SAM" id="MobiDB-lite"/>
    </source>
</evidence>
<feature type="compositionally biased region" description="Low complexity" evidence="8">
    <location>
        <begin position="392"/>
        <end position="417"/>
    </location>
</feature>
<dbReference type="InterPro" id="IPR050316">
    <property type="entry name" value="Tyrosinase/Hemocyanin"/>
</dbReference>
<dbReference type="PANTHER" id="PTHR11474">
    <property type="entry name" value="TYROSINASE FAMILY MEMBER"/>
    <property type="match status" value="1"/>
</dbReference>
<evidence type="ECO:0000256" key="7">
    <source>
        <dbReference type="ARBA" id="ARBA00048881"/>
    </source>
</evidence>
<dbReference type="Proteomes" id="UP000323067">
    <property type="component" value="Chromosome vi"/>
</dbReference>
<dbReference type="InterPro" id="IPR002227">
    <property type="entry name" value="Tyrosinase_Cu-bd"/>
</dbReference>
<name>A0A2H4S9K4_CORMI</name>
<dbReference type="OrthoDB" id="6132182at2759"/>
<dbReference type="SUPFAM" id="SSF48056">
    <property type="entry name" value="Di-copper centre-containing domain"/>
    <property type="match status" value="1"/>
</dbReference>
<feature type="region of interest" description="Disordered" evidence="8">
    <location>
        <begin position="387"/>
        <end position="427"/>
    </location>
</feature>
<evidence type="ECO:0000259" key="10">
    <source>
        <dbReference type="PROSITE" id="PS00497"/>
    </source>
</evidence>
<dbReference type="GO" id="GO:0004503">
    <property type="term" value="F:tyrosinase activity"/>
    <property type="evidence" value="ECO:0007669"/>
    <property type="project" value="UniProtKB-EC"/>
</dbReference>
<feature type="domain" description="Tyrosinase copper-binding" evidence="10">
    <location>
        <begin position="112"/>
        <end position="129"/>
    </location>
</feature>
<evidence type="ECO:0000256" key="3">
    <source>
        <dbReference type="ARBA" id="ARBA00022723"/>
    </source>
</evidence>
<dbReference type="Pfam" id="PF00264">
    <property type="entry name" value="Tyrosinase"/>
    <property type="match status" value="1"/>
</dbReference>
<evidence type="ECO:0000256" key="9">
    <source>
        <dbReference type="SAM" id="SignalP"/>
    </source>
</evidence>
<protein>
    <recommendedName>
        <fullName evidence="2">tyrosinase</fullName>
        <ecNumber evidence="2">1.14.18.1</ecNumber>
    </recommendedName>
</protein>
<keyword evidence="5" id="KW-0470">Melanin biosynthesis</keyword>
<evidence type="ECO:0000256" key="4">
    <source>
        <dbReference type="ARBA" id="ARBA00023008"/>
    </source>
</evidence>
<dbReference type="EC" id="1.14.18.1" evidence="2"/>
<feature type="signal peptide" evidence="9">
    <location>
        <begin position="1"/>
        <end position="20"/>
    </location>
</feature>
<keyword evidence="3" id="KW-0479">Metal-binding</keyword>
<keyword evidence="9" id="KW-0732">Signal</keyword>
<dbReference type="VEuPathDB" id="FungiDB:A9K55_006239"/>
<evidence type="ECO:0000256" key="1">
    <source>
        <dbReference type="ARBA" id="ARBA00009928"/>
    </source>
</evidence>
<dbReference type="PANTHER" id="PTHR11474:SF76">
    <property type="entry name" value="SHKT DOMAIN-CONTAINING PROTEIN"/>
    <property type="match status" value="1"/>
</dbReference>
<evidence type="ECO:0000313" key="13">
    <source>
        <dbReference type="Proteomes" id="UP000323067"/>
    </source>
</evidence>
<dbReference type="InterPro" id="IPR008922">
    <property type="entry name" value="Di-copper_centre_dom_sf"/>
</dbReference>
<evidence type="ECO:0000259" key="11">
    <source>
        <dbReference type="PROSITE" id="PS00498"/>
    </source>
</evidence>
<feature type="chain" id="PRO_5014145272" description="tyrosinase" evidence="9">
    <location>
        <begin position="21"/>
        <end position="584"/>
    </location>
</feature>
<evidence type="ECO:0000256" key="6">
    <source>
        <dbReference type="ARBA" id="ARBA00048233"/>
    </source>
</evidence>
<sequence length="584" mass="63115">MRLQLGIFGLALSLTSTVSAASLDSITEGVSGAIVGVLASAKADSPVPLRRSITELAAEAGPQWQALRSMSDRDVSHPESFFQIAGIHGRPFIEYNNAGATSATSWGGYSAHVENLFIIWHRVYVSLFEQVLVKQAKSLAAGYPENVRSTYQKAADDLRAPYWDWALEPDLPSVILPETITAKVATETGVVAKDIVNPLYTYIFPKETLNGKFGQFQPGERIYRCSTTTQANNNLHNSSLKASLFDAFVRAKSFSDFSTYSEVGNSVEGVHNSVHLDAGCAGQFIDSEYSAFDPLFMLHHANVDRLWAYWQSIHPEMSTFNGTYSGKSRFNSAEGTMITLDSPLQPFRQVNGEWHTSSTVNDIKVLGYAYQGLEYWTKSAAEMQASALKTPSENTGSSTVSSSTAAETSSPLTTSSSQPGHGACIAPSTTTSMAARAHAALKVRAKGSYKRFYAGIAVDVAYLPVRPCQIEIFLDKRRAGSMAIMKMPERGVVHDSISLKDAIASAKLGGVADDELLRRIQTRISVNLRKPDGGSISVTELSGLKVEVEVVEMVAASSDLELPTVIKSDKHVVLDKSVSGSAAQ</sequence>
<proteinExistence type="inferred from homology"/>
<dbReference type="Gene3D" id="1.10.1280.10">
    <property type="entry name" value="Di-copper center containing domain from catechol oxidase"/>
    <property type="match status" value="1"/>
</dbReference>
<dbReference type="VEuPathDB" id="FungiDB:CCM_02697"/>
<evidence type="ECO:0000256" key="2">
    <source>
        <dbReference type="ARBA" id="ARBA00011906"/>
    </source>
</evidence>
<keyword evidence="4" id="KW-0186">Copper</keyword>
<dbReference type="AlphaFoldDB" id="A0A2H4S9K4"/>
<dbReference type="EMBL" id="CP023323">
    <property type="protein sequence ID" value="ATY59791.1"/>
    <property type="molecule type" value="Genomic_DNA"/>
</dbReference>
<evidence type="ECO:0000313" key="12">
    <source>
        <dbReference type="EMBL" id="ATY59791.1"/>
    </source>
</evidence>
<reference evidence="12 13" key="1">
    <citation type="journal article" date="2017" name="BMC Genomics">
        <title>Chromosome level assembly and secondary metabolite potential of the parasitic fungus Cordyceps militaris.</title>
        <authorList>
            <person name="Kramer G.J."/>
            <person name="Nodwell J.R."/>
        </authorList>
    </citation>
    <scope>NUCLEOTIDE SEQUENCE [LARGE SCALE GENOMIC DNA]</scope>
    <source>
        <strain evidence="12 13">ATCC 34164</strain>
    </source>
</reference>
<dbReference type="PROSITE" id="PS00497">
    <property type="entry name" value="TYROSINASE_1"/>
    <property type="match status" value="1"/>
</dbReference>
<accession>A0A2H4S9K4</accession>
<feature type="domain" description="Tyrosinase copper-binding" evidence="11">
    <location>
        <begin position="293"/>
        <end position="304"/>
    </location>
</feature>